<accession>A0ABN5LZZ2</accession>
<keyword evidence="2" id="KW-0255">Endonuclease</keyword>
<sequence length="310" mass="34525">MPHTRRKFIRNMAVAGAVWPLRSFALPAKDWEVHCFSKPFQWMDYNLLCETFAAAGLQGVDYPVRPGGHVLPEKVAADLPKAAAAARRAGLKTTLMTTAILDAAEPHAAAILKAAAGVGIRYYRLGWFDYQKGKPLQDSLQRCNGQLKGLDRLNRQLGIHSSYQNHAGVKVGGPVWDLYEMIKDIDPAYTGVQYDIRHATVEGANSWPLGLELVSRHINTLVIKDVKWVERNGKYVLENTPLGEGMVNFPAFFKKVKELNIHAPISLHLEYELLTKQEEALPAAQKQRIVLEKLRKDVQALRGMLAAAGL</sequence>
<name>A0ABN5LZZ2_9BACT</name>
<organism evidence="2 3">
    <name type="scientific">Chitinophaga alhagiae</name>
    <dbReference type="NCBI Taxonomy" id="2203219"/>
    <lineage>
        <taxon>Bacteria</taxon>
        <taxon>Pseudomonadati</taxon>
        <taxon>Bacteroidota</taxon>
        <taxon>Chitinophagia</taxon>
        <taxon>Chitinophagales</taxon>
        <taxon>Chitinophagaceae</taxon>
        <taxon>Chitinophaga</taxon>
    </lineage>
</organism>
<evidence type="ECO:0000313" key="3">
    <source>
        <dbReference type="Proteomes" id="UP000246099"/>
    </source>
</evidence>
<dbReference type="Gene3D" id="3.20.20.150">
    <property type="entry name" value="Divalent-metal-dependent TIM barrel enzymes"/>
    <property type="match status" value="1"/>
</dbReference>
<dbReference type="EMBL" id="CP029600">
    <property type="protein sequence ID" value="AWO01857.1"/>
    <property type="molecule type" value="Genomic_DNA"/>
</dbReference>
<dbReference type="Pfam" id="PF01261">
    <property type="entry name" value="AP_endonuc_2"/>
    <property type="match status" value="1"/>
</dbReference>
<reference evidence="2 3" key="1">
    <citation type="submission" date="2018-05" db="EMBL/GenBank/DDBJ databases">
        <title>Chitinophaga sp. nov., isolated from rhizosphere soil of Alhagi.</title>
        <authorList>
            <person name="Liu Y."/>
        </authorList>
    </citation>
    <scope>NUCLEOTIDE SEQUENCE [LARGE SCALE GENOMIC DNA]</scope>
    <source>
        <strain evidence="2 3">T22</strain>
    </source>
</reference>
<keyword evidence="2" id="KW-0378">Hydrolase</keyword>
<dbReference type="Proteomes" id="UP000246099">
    <property type="component" value="Chromosome"/>
</dbReference>
<dbReference type="GO" id="GO:0004519">
    <property type="term" value="F:endonuclease activity"/>
    <property type="evidence" value="ECO:0007669"/>
    <property type="project" value="UniProtKB-KW"/>
</dbReference>
<dbReference type="SUPFAM" id="SSF51658">
    <property type="entry name" value="Xylose isomerase-like"/>
    <property type="match status" value="1"/>
</dbReference>
<protein>
    <submittedName>
        <fullName evidence="2">Endonuclease</fullName>
    </submittedName>
</protein>
<evidence type="ECO:0000313" key="2">
    <source>
        <dbReference type="EMBL" id="AWO01857.1"/>
    </source>
</evidence>
<dbReference type="InterPro" id="IPR036237">
    <property type="entry name" value="Xyl_isomerase-like_sf"/>
</dbReference>
<keyword evidence="3" id="KW-1185">Reference proteome</keyword>
<keyword evidence="2" id="KW-0540">Nuclease</keyword>
<dbReference type="InterPro" id="IPR013022">
    <property type="entry name" value="Xyl_isomerase-like_TIM-brl"/>
</dbReference>
<gene>
    <name evidence="2" type="ORF">DLD77_09185</name>
</gene>
<proteinExistence type="predicted"/>
<feature type="domain" description="Xylose isomerase-like TIM barrel" evidence="1">
    <location>
        <begin position="53"/>
        <end position="278"/>
    </location>
</feature>
<evidence type="ECO:0000259" key="1">
    <source>
        <dbReference type="Pfam" id="PF01261"/>
    </source>
</evidence>
<dbReference type="InterPro" id="IPR050312">
    <property type="entry name" value="IolE/XylAMocC-like"/>
</dbReference>
<dbReference type="PANTHER" id="PTHR12110">
    <property type="entry name" value="HYDROXYPYRUVATE ISOMERASE"/>
    <property type="match status" value="1"/>
</dbReference>
<dbReference type="PANTHER" id="PTHR12110:SF41">
    <property type="entry name" value="INOSOSE DEHYDRATASE"/>
    <property type="match status" value="1"/>
</dbReference>